<organism evidence="1 2">
    <name type="scientific">Sulfitobacter brevis</name>
    <dbReference type="NCBI Taxonomy" id="74348"/>
    <lineage>
        <taxon>Bacteria</taxon>
        <taxon>Pseudomonadati</taxon>
        <taxon>Pseudomonadota</taxon>
        <taxon>Alphaproteobacteria</taxon>
        <taxon>Rhodobacterales</taxon>
        <taxon>Roseobacteraceae</taxon>
        <taxon>Sulfitobacter</taxon>
    </lineage>
</organism>
<gene>
    <name evidence="1" type="ORF">SAMN04488523_11288</name>
</gene>
<keyword evidence="2" id="KW-1185">Reference proteome</keyword>
<proteinExistence type="predicted"/>
<dbReference type="EMBL" id="FOMW01000012">
    <property type="protein sequence ID" value="SFE93332.1"/>
    <property type="molecule type" value="Genomic_DNA"/>
</dbReference>
<dbReference type="Proteomes" id="UP000198977">
    <property type="component" value="Unassembled WGS sequence"/>
</dbReference>
<name>A0A1I2EK13_9RHOB</name>
<dbReference type="STRING" id="74348.SAMN04488523_11288"/>
<evidence type="ECO:0000313" key="1">
    <source>
        <dbReference type="EMBL" id="SFE93332.1"/>
    </source>
</evidence>
<protein>
    <submittedName>
        <fullName evidence="1">Uncharacterized protein</fullName>
    </submittedName>
</protein>
<evidence type="ECO:0000313" key="2">
    <source>
        <dbReference type="Proteomes" id="UP000198977"/>
    </source>
</evidence>
<accession>A0A1I2EK13</accession>
<reference evidence="1 2" key="1">
    <citation type="submission" date="2016-10" db="EMBL/GenBank/DDBJ databases">
        <authorList>
            <person name="de Groot N.N."/>
        </authorList>
    </citation>
    <scope>NUCLEOTIDE SEQUENCE [LARGE SCALE GENOMIC DNA]</scope>
    <source>
        <strain evidence="1 2">DSM 11443</strain>
    </source>
</reference>
<sequence length="50" mass="5631">MTTQKAVLPSPELRRAQLSPRYRRNYTQAGGPIISDILPTKKASEHLLIL</sequence>
<dbReference type="AlphaFoldDB" id="A0A1I2EK13"/>